<feature type="compositionally biased region" description="Low complexity" evidence="1">
    <location>
        <begin position="8"/>
        <end position="18"/>
    </location>
</feature>
<accession>A0A0B6YMW9</accession>
<feature type="compositionally biased region" description="Basic and acidic residues" evidence="1">
    <location>
        <begin position="24"/>
        <end position="35"/>
    </location>
</feature>
<reference evidence="2" key="1">
    <citation type="submission" date="2014-12" db="EMBL/GenBank/DDBJ databases">
        <title>Insight into the proteome of Arion vulgaris.</title>
        <authorList>
            <person name="Aradska J."/>
            <person name="Bulat T."/>
            <person name="Smidak R."/>
            <person name="Sarate P."/>
            <person name="Gangsoo J."/>
            <person name="Sialana F."/>
            <person name="Bilban M."/>
            <person name="Lubec G."/>
        </authorList>
    </citation>
    <scope>NUCLEOTIDE SEQUENCE</scope>
    <source>
        <tissue evidence="2">Skin</tissue>
    </source>
</reference>
<proteinExistence type="predicted"/>
<dbReference type="AlphaFoldDB" id="A0A0B6YMW9"/>
<feature type="non-terminal residue" evidence="2">
    <location>
        <position position="71"/>
    </location>
</feature>
<feature type="region of interest" description="Disordered" evidence="1">
    <location>
        <begin position="1"/>
        <end position="71"/>
    </location>
</feature>
<dbReference type="EMBL" id="HACG01010723">
    <property type="protein sequence ID" value="CEK57588.1"/>
    <property type="molecule type" value="Transcribed_RNA"/>
</dbReference>
<organism evidence="2">
    <name type="scientific">Arion vulgaris</name>
    <dbReference type="NCBI Taxonomy" id="1028688"/>
    <lineage>
        <taxon>Eukaryota</taxon>
        <taxon>Metazoa</taxon>
        <taxon>Spiralia</taxon>
        <taxon>Lophotrochozoa</taxon>
        <taxon>Mollusca</taxon>
        <taxon>Gastropoda</taxon>
        <taxon>Heterobranchia</taxon>
        <taxon>Euthyneura</taxon>
        <taxon>Panpulmonata</taxon>
        <taxon>Eupulmonata</taxon>
        <taxon>Stylommatophora</taxon>
        <taxon>Helicina</taxon>
        <taxon>Arionoidea</taxon>
        <taxon>Arionidae</taxon>
        <taxon>Arion</taxon>
    </lineage>
</organism>
<protein>
    <submittedName>
        <fullName evidence="2">Uncharacterized protein</fullName>
    </submittedName>
</protein>
<sequence length="71" mass="7480">YQANRQLAASSHSTASSSPPFDGTLKEESKLRKSEPASFTRSVSLDPAAFDSDSSQEVTSAADLSKTSLLS</sequence>
<gene>
    <name evidence="2" type="primary">ORF30569</name>
</gene>
<evidence type="ECO:0000313" key="2">
    <source>
        <dbReference type="EMBL" id="CEK57588.1"/>
    </source>
</evidence>
<evidence type="ECO:0000256" key="1">
    <source>
        <dbReference type="SAM" id="MobiDB-lite"/>
    </source>
</evidence>
<feature type="non-terminal residue" evidence="2">
    <location>
        <position position="1"/>
    </location>
</feature>
<name>A0A0B6YMW9_9EUPU</name>